<gene>
    <name evidence="8" type="ORF">NMOB1V02_LOCUS7739</name>
</gene>
<dbReference type="InterPro" id="IPR000742">
    <property type="entry name" value="EGF"/>
</dbReference>
<dbReference type="EMBL" id="OA883964">
    <property type="protein sequence ID" value="CAD7280075.1"/>
    <property type="molecule type" value="Genomic_DNA"/>
</dbReference>
<dbReference type="Proteomes" id="UP000678499">
    <property type="component" value="Unassembled WGS sequence"/>
</dbReference>
<evidence type="ECO:0000256" key="2">
    <source>
        <dbReference type="ARBA" id="ARBA00023157"/>
    </source>
</evidence>
<keyword evidence="1 5" id="KW-0732">Signal</keyword>
<dbReference type="PROSITE" id="PS01186">
    <property type="entry name" value="EGF_2"/>
    <property type="match status" value="1"/>
</dbReference>
<feature type="domain" description="EMI" evidence="7">
    <location>
        <begin position="32"/>
        <end position="145"/>
    </location>
</feature>
<organism evidence="8">
    <name type="scientific">Notodromas monacha</name>
    <dbReference type="NCBI Taxonomy" id="399045"/>
    <lineage>
        <taxon>Eukaryota</taxon>
        <taxon>Metazoa</taxon>
        <taxon>Ecdysozoa</taxon>
        <taxon>Arthropoda</taxon>
        <taxon>Crustacea</taxon>
        <taxon>Oligostraca</taxon>
        <taxon>Ostracoda</taxon>
        <taxon>Podocopa</taxon>
        <taxon>Podocopida</taxon>
        <taxon>Cypridocopina</taxon>
        <taxon>Cypridoidea</taxon>
        <taxon>Cyprididae</taxon>
        <taxon>Notodromas</taxon>
    </lineage>
</organism>
<evidence type="ECO:0000313" key="8">
    <source>
        <dbReference type="EMBL" id="CAD7280075.1"/>
    </source>
</evidence>
<evidence type="ECO:0000313" key="9">
    <source>
        <dbReference type="Proteomes" id="UP000678499"/>
    </source>
</evidence>
<feature type="disulfide bond" evidence="3">
    <location>
        <begin position="164"/>
        <end position="173"/>
    </location>
</feature>
<feature type="signal peptide" evidence="5">
    <location>
        <begin position="1"/>
        <end position="28"/>
    </location>
</feature>
<evidence type="ECO:0000259" key="7">
    <source>
        <dbReference type="PROSITE" id="PS51041"/>
    </source>
</evidence>
<feature type="chain" id="PRO_5036210269" description="EMI domain-containing protein" evidence="5">
    <location>
        <begin position="29"/>
        <end position="561"/>
    </location>
</feature>
<sequence>MMMRDIELVMLVLTGVVVTCFLIGETSAELKGANVCTKQETYVDTVKVSYHKPYQVRTHTWCLAVPPRCTKYKIAYKIGYRNEVSYHKPYQVRTHTWCLAVPPRCTKYKIAYKIGYRNEAVKKTRTVSVCCKGYAEAADGESCIPICSNDCIHGVCESPEKCKCLPGFGGPTCSISSNSSSDRNDFRVLGNLDIVDDDDHSEKTLTGINVNVTIDIFSTLFRKRGNVSTPIRRRIVENYHGDNFAIRFDSKNDCDSSMCENSGNTVIDDGKVGSGNDGTRKEFSRGSDEITTTTTTKFHIFDVVSPIKPDSGNSRVRLRNETREQPPLFVVDVAKRTCDASRKPSSTKFKVFNVVASSNLSGTGEPGKPRALMENNQVRLRNGTRKPLFASLTNVITNKLQTFDVGSRATDDDENPKPEKNSLNEANRSQFSGLESGKNGTRRRPLTQFSGLESGKNGTRDLFFLADVARPKNDAAVDTDPSALYSSTRKPAKPDLGTRNNYGLIDVRSGVRRDGAKMGQAKGRWREGNNKNNGFSGKILGESEGRWNNSELEARLWPEIV</sequence>
<protein>
    <recommendedName>
        <fullName evidence="10">EMI domain-containing protein</fullName>
    </recommendedName>
</protein>
<dbReference type="PROSITE" id="PS50026">
    <property type="entry name" value="EGF_3"/>
    <property type="match status" value="1"/>
</dbReference>
<feature type="region of interest" description="Disordered" evidence="4">
    <location>
        <begin position="406"/>
        <end position="453"/>
    </location>
</feature>
<keyword evidence="3" id="KW-0245">EGF-like domain</keyword>
<dbReference type="InterPro" id="IPR011489">
    <property type="entry name" value="EMI_domain"/>
</dbReference>
<proteinExistence type="predicted"/>
<feature type="compositionally biased region" description="Polar residues" evidence="4">
    <location>
        <begin position="423"/>
        <end position="433"/>
    </location>
</feature>
<evidence type="ECO:0000256" key="5">
    <source>
        <dbReference type="SAM" id="SignalP"/>
    </source>
</evidence>
<dbReference type="PROSITE" id="PS00022">
    <property type="entry name" value="EGF_1"/>
    <property type="match status" value="1"/>
</dbReference>
<reference evidence="8" key="1">
    <citation type="submission" date="2020-11" db="EMBL/GenBank/DDBJ databases">
        <authorList>
            <person name="Tran Van P."/>
        </authorList>
    </citation>
    <scope>NUCLEOTIDE SEQUENCE</scope>
</reference>
<keyword evidence="2 3" id="KW-1015">Disulfide bond</keyword>
<dbReference type="Gene3D" id="2.10.25.10">
    <property type="entry name" value="Laminin"/>
    <property type="match status" value="1"/>
</dbReference>
<feature type="region of interest" description="Disordered" evidence="4">
    <location>
        <begin position="475"/>
        <end position="501"/>
    </location>
</feature>
<evidence type="ECO:0000256" key="3">
    <source>
        <dbReference type="PROSITE-ProRule" id="PRU00076"/>
    </source>
</evidence>
<evidence type="ECO:0000259" key="6">
    <source>
        <dbReference type="PROSITE" id="PS50026"/>
    </source>
</evidence>
<evidence type="ECO:0000256" key="1">
    <source>
        <dbReference type="ARBA" id="ARBA00022729"/>
    </source>
</evidence>
<feature type="domain" description="EGF-like" evidence="6">
    <location>
        <begin position="139"/>
        <end position="174"/>
    </location>
</feature>
<accession>A0A7R9BTT1</accession>
<dbReference type="EMBL" id="CAJPEX010001927">
    <property type="protein sequence ID" value="CAG0920227.1"/>
    <property type="molecule type" value="Genomic_DNA"/>
</dbReference>
<name>A0A7R9BTT1_9CRUS</name>
<evidence type="ECO:0008006" key="10">
    <source>
        <dbReference type="Google" id="ProtNLM"/>
    </source>
</evidence>
<dbReference type="OrthoDB" id="18487at2759"/>
<evidence type="ECO:0000256" key="4">
    <source>
        <dbReference type="SAM" id="MobiDB-lite"/>
    </source>
</evidence>
<dbReference type="PROSITE" id="PS51041">
    <property type="entry name" value="EMI"/>
    <property type="match status" value="1"/>
</dbReference>
<keyword evidence="9" id="KW-1185">Reference proteome</keyword>
<dbReference type="AlphaFoldDB" id="A0A7R9BTT1"/>
<dbReference type="Pfam" id="PF07546">
    <property type="entry name" value="EMI"/>
    <property type="match status" value="1"/>
</dbReference>
<comment type="caution">
    <text evidence="3">Lacks conserved residue(s) required for the propagation of feature annotation.</text>
</comment>